<evidence type="ECO:0000313" key="2">
    <source>
        <dbReference type="EMBL" id="GFO66672.1"/>
    </source>
</evidence>
<sequence length="259" mass="28563">MKAVIEGKADIGTVADYPIAMEALKGRKISVIATIARQSRTHSIVALKQYNISSPKDLADKNIGVSLGTNGHFILDSFLLYHKVPEGRVRLVDLTADGMAEALKKGQIQAAILWGPPLARLIRQLGDKAVVFDGDEQQIYTQTWNLVATDEYIRKNPEDVKRVLRALSTACAFIKEHGEESLAIATKYSEMEPGAARETWQRVKLALSLNPLLIENLENEARWAVKKELTSGGQIPNFLDYISFNGLESVAPGEVTIIH</sequence>
<dbReference type="SUPFAM" id="SSF53850">
    <property type="entry name" value="Periplasmic binding protein-like II"/>
    <property type="match status" value="1"/>
</dbReference>
<gene>
    <name evidence="2" type="ORF">GMLC_02510</name>
</gene>
<comment type="caution">
    <text evidence="2">The sequence shown here is derived from an EMBL/GenBank/DDBJ whole genome shotgun (WGS) entry which is preliminary data.</text>
</comment>
<evidence type="ECO:0000313" key="3">
    <source>
        <dbReference type="Proteomes" id="UP000587586"/>
    </source>
</evidence>
<accession>A0A6V8N2D2</accession>
<feature type="domain" description="SsuA/THI5-like" evidence="1">
    <location>
        <begin position="2"/>
        <end position="180"/>
    </location>
</feature>
<dbReference type="EMBL" id="BLXZ01000001">
    <property type="protein sequence ID" value="GFO66672.1"/>
    <property type="molecule type" value="Genomic_DNA"/>
</dbReference>
<dbReference type="Proteomes" id="UP000587586">
    <property type="component" value="Unassembled WGS sequence"/>
</dbReference>
<dbReference type="AlphaFoldDB" id="A0A6V8N2D2"/>
<dbReference type="PANTHER" id="PTHR30024">
    <property type="entry name" value="ALIPHATIC SULFONATES-BINDING PROTEIN-RELATED"/>
    <property type="match status" value="1"/>
</dbReference>
<dbReference type="InterPro" id="IPR015168">
    <property type="entry name" value="SsuA/THI5"/>
</dbReference>
<organism evidence="2 3">
    <name type="scientific">Geomonas limicola</name>
    <dbReference type="NCBI Taxonomy" id="2740186"/>
    <lineage>
        <taxon>Bacteria</taxon>
        <taxon>Pseudomonadati</taxon>
        <taxon>Thermodesulfobacteriota</taxon>
        <taxon>Desulfuromonadia</taxon>
        <taxon>Geobacterales</taxon>
        <taxon>Geobacteraceae</taxon>
        <taxon>Geomonas</taxon>
    </lineage>
</organism>
<proteinExistence type="predicted"/>
<reference evidence="3" key="1">
    <citation type="submission" date="2020-06" db="EMBL/GenBank/DDBJ databases">
        <title>Draft genomic sequecing of Geomonas sp. Red745.</title>
        <authorList>
            <person name="Itoh H."/>
            <person name="Xu Z.X."/>
            <person name="Ushijima N."/>
            <person name="Masuda Y."/>
            <person name="Shiratori Y."/>
            <person name="Senoo K."/>
        </authorList>
    </citation>
    <scope>NUCLEOTIDE SEQUENCE [LARGE SCALE GENOMIC DNA]</scope>
    <source>
        <strain evidence="3">Red745</strain>
    </source>
</reference>
<keyword evidence="3" id="KW-1185">Reference proteome</keyword>
<protein>
    <recommendedName>
        <fullName evidence="1">SsuA/THI5-like domain-containing protein</fullName>
    </recommendedName>
</protein>
<dbReference type="Gene3D" id="3.40.190.10">
    <property type="entry name" value="Periplasmic binding protein-like II"/>
    <property type="match status" value="2"/>
</dbReference>
<dbReference type="Pfam" id="PF09084">
    <property type="entry name" value="NMT1"/>
    <property type="match status" value="1"/>
</dbReference>
<name>A0A6V8N2D2_9BACT</name>
<evidence type="ECO:0000259" key="1">
    <source>
        <dbReference type="Pfam" id="PF09084"/>
    </source>
</evidence>